<dbReference type="AlphaFoldDB" id="A0A644WSF9"/>
<name>A0A644WSF9_9ZZZZ</name>
<dbReference type="InterPro" id="IPR030048">
    <property type="entry name" value="SurE"/>
</dbReference>
<reference evidence="7" key="1">
    <citation type="submission" date="2019-08" db="EMBL/GenBank/DDBJ databases">
        <authorList>
            <person name="Kucharzyk K."/>
            <person name="Murdoch R.W."/>
            <person name="Higgins S."/>
            <person name="Loffler F."/>
        </authorList>
    </citation>
    <scope>NUCLEOTIDE SEQUENCE</scope>
</reference>
<dbReference type="GO" id="GO:0008254">
    <property type="term" value="F:3'-nucleotidase activity"/>
    <property type="evidence" value="ECO:0007669"/>
    <property type="project" value="TreeGrafter"/>
</dbReference>
<dbReference type="PANTHER" id="PTHR30457">
    <property type="entry name" value="5'-NUCLEOTIDASE SURE"/>
    <property type="match status" value="1"/>
</dbReference>
<dbReference type="EMBL" id="VSSQ01001109">
    <property type="protein sequence ID" value="MPM05193.1"/>
    <property type="molecule type" value="Genomic_DNA"/>
</dbReference>
<keyword evidence="2" id="KW-0963">Cytoplasm</keyword>
<dbReference type="InterPro" id="IPR036523">
    <property type="entry name" value="SurE-like_sf"/>
</dbReference>
<dbReference type="GO" id="GO:0000166">
    <property type="term" value="F:nucleotide binding"/>
    <property type="evidence" value="ECO:0007669"/>
    <property type="project" value="UniProtKB-KW"/>
</dbReference>
<dbReference type="PANTHER" id="PTHR30457:SF12">
    <property type="entry name" value="5'_3'-NUCLEOTIDASE SURE"/>
    <property type="match status" value="1"/>
</dbReference>
<dbReference type="InterPro" id="IPR002828">
    <property type="entry name" value="SurE-like_Pase/nucleotidase"/>
</dbReference>
<dbReference type="NCBIfam" id="TIGR00087">
    <property type="entry name" value="surE"/>
    <property type="match status" value="1"/>
</dbReference>
<evidence type="ECO:0000259" key="6">
    <source>
        <dbReference type="Pfam" id="PF01975"/>
    </source>
</evidence>
<evidence type="ECO:0000256" key="2">
    <source>
        <dbReference type="ARBA" id="ARBA00022490"/>
    </source>
</evidence>
<keyword evidence="4" id="KW-0547">Nucleotide-binding</keyword>
<dbReference type="GO" id="GO:0004309">
    <property type="term" value="F:exopolyphosphatase activity"/>
    <property type="evidence" value="ECO:0007669"/>
    <property type="project" value="TreeGrafter"/>
</dbReference>
<dbReference type="GO" id="GO:0046872">
    <property type="term" value="F:metal ion binding"/>
    <property type="evidence" value="ECO:0007669"/>
    <property type="project" value="UniProtKB-KW"/>
</dbReference>
<comment type="similarity">
    <text evidence="1">Belongs to the SurE nucleotidase family.</text>
</comment>
<dbReference type="SUPFAM" id="SSF64167">
    <property type="entry name" value="SurE-like"/>
    <property type="match status" value="1"/>
</dbReference>
<dbReference type="HAMAP" id="MF_00060">
    <property type="entry name" value="SurE"/>
    <property type="match status" value="1"/>
</dbReference>
<keyword evidence="5 7" id="KW-0378">Hydrolase</keyword>
<gene>
    <name evidence="7" type="primary">surE_15</name>
    <name evidence="7" type="ORF">SDC9_51481</name>
</gene>
<accession>A0A644WSF9</accession>
<sequence>MDKTFLITNDDGIDAPGINYLISFLKPLGTIVVVAPETGMSGMGHAVTIKTPLRIRQLPSDDGVERYTTNGTPADCVKLGLNQVLKQKPDLIISGINHGSNHSINVLYSGTMAAAIEGAMQNIPSAGFSMYNPNPGIDFSFMEPFVQEICQRLLMHGLPAGTCLNVNFPDTDKPAGVKVCRQSIGYWNEEFDSRLDVHHQPYYWLKGDFIIPQVNDDTDENALQKGYISIVPVTIDLTAHSAIDQARKQFQGL</sequence>
<evidence type="ECO:0000256" key="4">
    <source>
        <dbReference type="ARBA" id="ARBA00022741"/>
    </source>
</evidence>
<protein>
    <submittedName>
        <fullName evidence="7">5'-nucleotidase SurE</fullName>
        <ecNumber evidence="7">3.1.3.5</ecNumber>
    </submittedName>
</protein>
<evidence type="ECO:0000256" key="5">
    <source>
        <dbReference type="ARBA" id="ARBA00022801"/>
    </source>
</evidence>
<feature type="domain" description="Survival protein SurE-like phosphatase/nucleotidase" evidence="6">
    <location>
        <begin position="6"/>
        <end position="188"/>
    </location>
</feature>
<comment type="caution">
    <text evidence="7">The sequence shown here is derived from an EMBL/GenBank/DDBJ whole genome shotgun (WGS) entry which is preliminary data.</text>
</comment>
<dbReference type="GO" id="GO:0008253">
    <property type="term" value="F:5'-nucleotidase activity"/>
    <property type="evidence" value="ECO:0007669"/>
    <property type="project" value="UniProtKB-EC"/>
</dbReference>
<dbReference type="NCBIfam" id="NF001490">
    <property type="entry name" value="PRK00346.1-4"/>
    <property type="match status" value="1"/>
</dbReference>
<dbReference type="Pfam" id="PF01975">
    <property type="entry name" value="SurE"/>
    <property type="match status" value="1"/>
</dbReference>
<evidence type="ECO:0000256" key="3">
    <source>
        <dbReference type="ARBA" id="ARBA00022723"/>
    </source>
</evidence>
<dbReference type="NCBIfam" id="NF001492">
    <property type="entry name" value="PRK00346.2-2"/>
    <property type="match status" value="1"/>
</dbReference>
<organism evidence="7">
    <name type="scientific">bioreactor metagenome</name>
    <dbReference type="NCBI Taxonomy" id="1076179"/>
    <lineage>
        <taxon>unclassified sequences</taxon>
        <taxon>metagenomes</taxon>
        <taxon>ecological metagenomes</taxon>
    </lineage>
</organism>
<evidence type="ECO:0000313" key="7">
    <source>
        <dbReference type="EMBL" id="MPM05193.1"/>
    </source>
</evidence>
<proteinExistence type="inferred from homology"/>
<dbReference type="Gene3D" id="3.40.1210.10">
    <property type="entry name" value="Survival protein SurE-like phosphatase/nucleotidase"/>
    <property type="match status" value="1"/>
</dbReference>
<evidence type="ECO:0000256" key="1">
    <source>
        <dbReference type="ARBA" id="ARBA00011062"/>
    </source>
</evidence>
<dbReference type="EC" id="3.1.3.5" evidence="7"/>
<keyword evidence="3" id="KW-0479">Metal-binding</keyword>